<evidence type="ECO:0000313" key="3">
    <source>
        <dbReference type="EMBL" id="OVF09217.1"/>
    </source>
</evidence>
<sequence length="172" mass="19975">MGMVDLFYNNNNTSETEPTAPSTLLKPESCESSSRIRAFLRLSRIATDDTIRQHLNEIPRSKCDEYFNRKIVPQWRARSEVITFCSNYAKEIRSKVELRKAEAHNDHDLRIDPYALKNELSQLEEQTSKCTTIENWIHNESGVEAIIRAQTADVLNDKCYYKDWLAAFKKSV</sequence>
<dbReference type="PANTHER" id="PTHR31905:SF2">
    <property type="entry name" value="PROTEIN MIX23"/>
    <property type="match status" value="1"/>
</dbReference>
<gene>
    <name evidence="3" type="ORF">A9F13_06g03828</name>
</gene>
<feature type="region of interest" description="Disordered" evidence="2">
    <location>
        <begin position="8"/>
        <end position="27"/>
    </location>
</feature>
<dbReference type="Pfam" id="PF09774">
    <property type="entry name" value="MIX23"/>
    <property type="match status" value="1"/>
</dbReference>
<organism evidence="3 4">
    <name type="scientific">Clavispora lusitaniae</name>
    <name type="common">Candida lusitaniae</name>
    <dbReference type="NCBI Taxonomy" id="36911"/>
    <lineage>
        <taxon>Eukaryota</taxon>
        <taxon>Fungi</taxon>
        <taxon>Dikarya</taxon>
        <taxon>Ascomycota</taxon>
        <taxon>Saccharomycotina</taxon>
        <taxon>Pichiomycetes</taxon>
        <taxon>Metschnikowiaceae</taxon>
        <taxon>Clavispora</taxon>
    </lineage>
</organism>
<comment type="caution">
    <text evidence="3">The sequence shown here is derived from an EMBL/GenBank/DDBJ whole genome shotgun (WGS) entry which is preliminary data.</text>
</comment>
<dbReference type="InterPro" id="IPR019171">
    <property type="entry name" value="MIX23"/>
</dbReference>
<dbReference type="GO" id="GO:0005758">
    <property type="term" value="C:mitochondrial intermembrane space"/>
    <property type="evidence" value="ECO:0007669"/>
    <property type="project" value="InterPro"/>
</dbReference>
<reference evidence="3 4" key="1">
    <citation type="submission" date="2017-04" db="EMBL/GenBank/DDBJ databases">
        <title>Draft genome of the yeast Clavispora lusitaniae type strain CBS 6936.</title>
        <authorList>
            <person name="Durrens P."/>
            <person name="Klopp C."/>
            <person name="Biteau N."/>
            <person name="Fitton-Ouhabi V."/>
            <person name="Dementhon K."/>
            <person name="Accoceberry I."/>
            <person name="Sherman D.J."/>
            <person name="Noel T."/>
        </authorList>
    </citation>
    <scope>NUCLEOTIDE SEQUENCE [LARGE SCALE GENOMIC DNA]</scope>
    <source>
        <strain evidence="3 4">CBS 6936</strain>
    </source>
</reference>
<dbReference type="PANTHER" id="PTHR31905">
    <property type="entry name" value="COILED-COIL DOMAIN-CONTAINING PROTEIN 58"/>
    <property type="match status" value="1"/>
</dbReference>
<comment type="similarity">
    <text evidence="1">Belongs to the MIX23 family.</text>
</comment>
<evidence type="ECO:0000256" key="2">
    <source>
        <dbReference type="SAM" id="MobiDB-lite"/>
    </source>
</evidence>
<protein>
    <submittedName>
        <fullName evidence="3">Uncharacterized protein</fullName>
    </submittedName>
</protein>
<name>A0AA91Q160_CLALS</name>
<accession>A0AA91Q160</accession>
<dbReference type="InterPro" id="IPR016805">
    <property type="entry name" value="MIX23_fungal"/>
</dbReference>
<evidence type="ECO:0000313" key="4">
    <source>
        <dbReference type="Proteomes" id="UP000195602"/>
    </source>
</evidence>
<evidence type="ECO:0000256" key="1">
    <source>
        <dbReference type="ARBA" id="ARBA00024204"/>
    </source>
</evidence>
<dbReference type="PIRSF" id="PIRSF022603">
    <property type="entry name" value="UCP022603"/>
    <property type="match status" value="1"/>
</dbReference>
<dbReference type="OMA" id="QFCFNER"/>
<dbReference type="KEGG" id="clus:A9F13_06g03828"/>
<proteinExistence type="inferred from homology"/>
<dbReference type="AlphaFoldDB" id="A0AA91Q160"/>
<feature type="compositionally biased region" description="Polar residues" evidence="2">
    <location>
        <begin position="8"/>
        <end position="22"/>
    </location>
</feature>
<dbReference type="EMBL" id="LYUB02000006">
    <property type="protein sequence ID" value="OVF09217.1"/>
    <property type="molecule type" value="Genomic_DNA"/>
</dbReference>
<dbReference type="Proteomes" id="UP000195602">
    <property type="component" value="Unassembled WGS sequence"/>
</dbReference>